<sequence>MTDARFPERYLSDRRVLRLTADEFRGWAFATIWSVSNRTDGVILSDELLLVPFMSASTAQKLEASGLWAADGNGWVIADFPQTQTSRHELEVLDNARRREREKKARQRAAKTGAPVSFSDVPGDGPGGSSRGMSRGHVPEDNTGRTGREEEKWFVDNETGEITDPAPSVPAAWGARTCRVCGTEIPADSPVPWCPKQDDEHNNYRAQAA</sequence>
<dbReference type="RefSeq" id="WP_141862581.1">
    <property type="nucleotide sequence ID" value="NZ_BMNV01000011.1"/>
</dbReference>
<dbReference type="GeneID" id="95325063"/>
<dbReference type="EMBL" id="JANVAD010000009">
    <property type="protein sequence ID" value="MCS6523891.1"/>
    <property type="molecule type" value="Genomic_DNA"/>
</dbReference>
<feature type="compositionally biased region" description="Basic and acidic residues" evidence="1">
    <location>
        <begin position="94"/>
        <end position="103"/>
    </location>
</feature>
<organism evidence="2 3">
    <name type="scientific">Curtobacterium citreum</name>
    <dbReference type="NCBI Taxonomy" id="2036"/>
    <lineage>
        <taxon>Bacteria</taxon>
        <taxon>Bacillati</taxon>
        <taxon>Actinomycetota</taxon>
        <taxon>Actinomycetes</taxon>
        <taxon>Micrococcales</taxon>
        <taxon>Microbacteriaceae</taxon>
        <taxon>Curtobacterium</taxon>
    </lineage>
</organism>
<name>A0ABT2HKX0_9MICO</name>
<reference evidence="2 3" key="1">
    <citation type="submission" date="2022-08" db="EMBL/GenBank/DDBJ databases">
        <title>Taxonomy of Curtobacterium flaccumfaciens.</title>
        <authorList>
            <person name="Osdaghi E."/>
            <person name="Taghavi S.M."/>
            <person name="Hamidizade M."/>
            <person name="Abachi H."/>
            <person name="Fazliarab A."/>
            <person name="Baeyen S."/>
            <person name="Portier P."/>
            <person name="Van Vaerenbergh J."/>
            <person name="Jacques M.-A."/>
        </authorList>
    </citation>
    <scope>NUCLEOTIDE SEQUENCE [LARGE SCALE GENOMIC DNA]</scope>
    <source>
        <strain evidence="2 3">LMG8786T</strain>
    </source>
</reference>
<accession>A0ABT2HKX0</accession>
<protein>
    <submittedName>
        <fullName evidence="2">Uncharacterized protein</fullName>
    </submittedName>
</protein>
<proteinExistence type="predicted"/>
<evidence type="ECO:0000256" key="1">
    <source>
        <dbReference type="SAM" id="MobiDB-lite"/>
    </source>
</evidence>
<gene>
    <name evidence="2" type="ORF">NYQ28_15085</name>
</gene>
<comment type="caution">
    <text evidence="2">The sequence shown here is derived from an EMBL/GenBank/DDBJ whole genome shotgun (WGS) entry which is preliminary data.</text>
</comment>
<feature type="region of interest" description="Disordered" evidence="1">
    <location>
        <begin position="185"/>
        <end position="209"/>
    </location>
</feature>
<feature type="region of interest" description="Disordered" evidence="1">
    <location>
        <begin position="94"/>
        <end position="150"/>
    </location>
</feature>
<evidence type="ECO:0000313" key="3">
    <source>
        <dbReference type="Proteomes" id="UP001652264"/>
    </source>
</evidence>
<keyword evidence="3" id="KW-1185">Reference proteome</keyword>
<feature type="compositionally biased region" description="Basic and acidic residues" evidence="1">
    <location>
        <begin position="137"/>
        <end position="150"/>
    </location>
</feature>
<dbReference type="Proteomes" id="UP001652264">
    <property type="component" value="Unassembled WGS sequence"/>
</dbReference>
<evidence type="ECO:0000313" key="2">
    <source>
        <dbReference type="EMBL" id="MCS6523891.1"/>
    </source>
</evidence>